<keyword evidence="8" id="KW-1185">Reference proteome</keyword>
<dbReference type="GO" id="GO:0042546">
    <property type="term" value="P:cell wall biogenesis"/>
    <property type="evidence" value="ECO:0007669"/>
    <property type="project" value="InterPro"/>
</dbReference>
<comment type="caution">
    <text evidence="7">The sequence shown here is derived from an EMBL/GenBank/DDBJ whole genome shotgun (WGS) entry which is preliminary data.</text>
</comment>
<evidence type="ECO:0000256" key="5">
    <source>
        <dbReference type="ARBA" id="ARBA00023316"/>
    </source>
</evidence>
<evidence type="ECO:0000256" key="4">
    <source>
        <dbReference type="ARBA" id="ARBA00023180"/>
    </source>
</evidence>
<dbReference type="GO" id="GO:0009969">
    <property type="term" value="P:xyloglucan biosynthetic process"/>
    <property type="evidence" value="ECO:0007669"/>
    <property type="project" value="TreeGrafter"/>
</dbReference>
<evidence type="ECO:0000256" key="6">
    <source>
        <dbReference type="RuleBase" id="RU367004"/>
    </source>
</evidence>
<reference evidence="7" key="1">
    <citation type="submission" date="2020-06" db="EMBL/GenBank/DDBJ databases">
        <title>WGS assembly of Ceratodon purpureus strain R40.</title>
        <authorList>
            <person name="Carey S.B."/>
            <person name="Jenkins J."/>
            <person name="Shu S."/>
            <person name="Lovell J.T."/>
            <person name="Sreedasyam A."/>
            <person name="Maumus F."/>
            <person name="Tiley G.P."/>
            <person name="Fernandez-Pozo N."/>
            <person name="Barry K."/>
            <person name="Chen C."/>
            <person name="Wang M."/>
            <person name="Lipzen A."/>
            <person name="Daum C."/>
            <person name="Saski C.A."/>
            <person name="Payton A.C."/>
            <person name="Mcbreen J.C."/>
            <person name="Conrad R.E."/>
            <person name="Kollar L.M."/>
            <person name="Olsson S."/>
            <person name="Huttunen S."/>
            <person name="Landis J.B."/>
            <person name="Wickett N.J."/>
            <person name="Johnson M.G."/>
            <person name="Rensing S.A."/>
            <person name="Grimwood J."/>
            <person name="Schmutz J."/>
            <person name="Mcdaniel S.F."/>
        </authorList>
    </citation>
    <scope>NUCLEOTIDE SEQUENCE</scope>
    <source>
        <strain evidence="7">R40</strain>
    </source>
</reference>
<keyword evidence="5 6" id="KW-0961">Cell wall biogenesis/degradation</keyword>
<evidence type="ECO:0000256" key="1">
    <source>
        <dbReference type="ARBA" id="ARBA00010481"/>
    </source>
</evidence>
<evidence type="ECO:0000256" key="3">
    <source>
        <dbReference type="ARBA" id="ARBA00022679"/>
    </source>
</evidence>
<comment type="subcellular location">
    <subcellularLocation>
        <location evidence="6">Golgi apparatus</location>
        <location evidence="6">Golgi stack membrane</location>
        <topology evidence="6">Single-pass type II membrane protein</topology>
    </subcellularLocation>
</comment>
<keyword evidence="4" id="KW-0325">Glycoprotein</keyword>
<comment type="function">
    <text evidence="6">May be involved in cell wall biosynthesis.</text>
</comment>
<evidence type="ECO:0000256" key="2">
    <source>
        <dbReference type="ARBA" id="ARBA00022676"/>
    </source>
</evidence>
<dbReference type="PANTHER" id="PTHR31889">
    <property type="entry name" value="FUCOSYLTRANSFERASE 2-RELATED"/>
    <property type="match status" value="1"/>
</dbReference>
<name>A0A8T0H976_CERPU</name>
<dbReference type="PANTHER" id="PTHR31889:SF86">
    <property type="entry name" value="FUCOSYLTRANSFERASE"/>
    <property type="match status" value="1"/>
</dbReference>
<proteinExistence type="inferred from homology"/>
<evidence type="ECO:0000313" key="8">
    <source>
        <dbReference type="Proteomes" id="UP000822688"/>
    </source>
</evidence>
<gene>
    <name evidence="7" type="ORF">KC19_7G133300</name>
</gene>
<keyword evidence="3 6" id="KW-0808">Transferase</keyword>
<accession>A0A8T0H976</accession>
<evidence type="ECO:0000313" key="7">
    <source>
        <dbReference type="EMBL" id="KAG0567415.1"/>
    </source>
</evidence>
<dbReference type="AlphaFoldDB" id="A0A8T0H976"/>
<dbReference type="EMBL" id="CM026428">
    <property type="protein sequence ID" value="KAG0567415.1"/>
    <property type="molecule type" value="Genomic_DNA"/>
</dbReference>
<organism evidence="7 8">
    <name type="scientific">Ceratodon purpureus</name>
    <name type="common">Fire moss</name>
    <name type="synonym">Dicranum purpureum</name>
    <dbReference type="NCBI Taxonomy" id="3225"/>
    <lineage>
        <taxon>Eukaryota</taxon>
        <taxon>Viridiplantae</taxon>
        <taxon>Streptophyta</taxon>
        <taxon>Embryophyta</taxon>
        <taxon>Bryophyta</taxon>
        <taxon>Bryophytina</taxon>
        <taxon>Bryopsida</taxon>
        <taxon>Dicranidae</taxon>
        <taxon>Pseudoditrichales</taxon>
        <taxon>Ditrichaceae</taxon>
        <taxon>Ceratodon</taxon>
    </lineage>
</organism>
<keyword evidence="6" id="KW-0333">Golgi apparatus</keyword>
<protein>
    <recommendedName>
        <fullName evidence="6">Fucosyltransferase</fullName>
        <ecNumber evidence="6">2.4.1.-</ecNumber>
    </recommendedName>
</protein>
<dbReference type="Pfam" id="PF03254">
    <property type="entry name" value="XG_FTase"/>
    <property type="match status" value="1"/>
</dbReference>
<keyword evidence="2 6" id="KW-0328">Glycosyltransferase</keyword>
<dbReference type="GO" id="GO:0008107">
    <property type="term" value="F:galactoside 2-alpha-L-fucosyltransferase activity"/>
    <property type="evidence" value="ECO:0007669"/>
    <property type="project" value="InterPro"/>
</dbReference>
<dbReference type="Proteomes" id="UP000822688">
    <property type="component" value="Chromosome 7"/>
</dbReference>
<dbReference type="GO" id="GO:0032580">
    <property type="term" value="C:Golgi cisterna membrane"/>
    <property type="evidence" value="ECO:0007669"/>
    <property type="project" value="UniProtKB-SubCell"/>
</dbReference>
<dbReference type="InterPro" id="IPR004938">
    <property type="entry name" value="XG_FTase"/>
</dbReference>
<dbReference type="EC" id="2.4.1.-" evidence="6"/>
<sequence length="598" mass="67871">MRRMMGMQNRVNMASPKLRIQPRSTRVQITCIFVVALSYFVFRPLLVSLSQEKHQHEVGPTIIANPMPSKNVDAPRDVAELLEKLAAATRNVSNGRNMSELFTPAKQALWHKEHPCASRYEIYSLYSSRKIARDSIETNPKWNSVLREYANLHRTCVQQMGDVTNFFLRRKHINGCKFVVAGVSAGSGIGNKALSIVSALLYAVLTQRVLLVPQVTAVPGVFCEPFEGSSWMVDPEQVWAESKKRQDLWDSLESFYRKVDARDKAHLNIKPIYAVSTTKHWDAQPEPRFFCDTEQAHYTQVEWINFRNNLYFVPKLFAVPSFRPVLEDIFPNRKVFTHLLRTVMLPCNPVWGRVKQVHYAHFQHSDRRIGIQERYFHGKDDFDLLHAVTEDNVVSCLVSQGLLPIPQNRATQGKLNDLPQSHPISNPVDPLAPLRVTTIFIASLYQSLANRLTKDYIRTHLDSGDAVGLVQLTHEDQQYFGVEVDRQALAEILCLSLTDHLVLTPQSTFGTLAQGYGGLVPWFIDLRPNTPTPCVRAQSTETCYQIPATKLYTCPHDVNVNGQFMTDVVPYLSDCHLVEKPFVKVNGADLGMQLLTTM</sequence>
<comment type="similarity">
    <text evidence="1 6">Belongs to the glycosyltransferase 37 family.</text>
</comment>
<dbReference type="GO" id="GO:0071555">
    <property type="term" value="P:cell wall organization"/>
    <property type="evidence" value="ECO:0007669"/>
    <property type="project" value="UniProtKB-UniRule"/>
</dbReference>